<gene>
    <name evidence="1" type="primary">Acey_s0001.g70</name>
    <name evidence="1" type="ORF">Y032_0001g70</name>
</gene>
<proteinExistence type="predicted"/>
<dbReference type="Proteomes" id="UP000024635">
    <property type="component" value="Unassembled WGS sequence"/>
</dbReference>
<keyword evidence="2" id="KW-1185">Reference proteome</keyword>
<accession>A0A016W5V0</accession>
<reference evidence="2" key="1">
    <citation type="journal article" date="2015" name="Nat. Genet.">
        <title>The genome and transcriptome of the zoonotic hookworm Ancylostoma ceylanicum identify infection-specific gene families.</title>
        <authorList>
            <person name="Schwarz E.M."/>
            <person name="Hu Y."/>
            <person name="Antoshechkin I."/>
            <person name="Miller M.M."/>
            <person name="Sternberg P.W."/>
            <person name="Aroian R.V."/>
        </authorList>
    </citation>
    <scope>NUCLEOTIDE SEQUENCE</scope>
    <source>
        <strain evidence="2">HY135</strain>
    </source>
</reference>
<dbReference type="EMBL" id="JARK01001337">
    <property type="protein sequence ID" value="EYC34642.1"/>
    <property type="molecule type" value="Genomic_DNA"/>
</dbReference>
<evidence type="ECO:0000313" key="2">
    <source>
        <dbReference type="Proteomes" id="UP000024635"/>
    </source>
</evidence>
<protein>
    <submittedName>
        <fullName evidence="1">Uncharacterized protein</fullName>
    </submittedName>
</protein>
<name>A0A016W5V0_9BILA</name>
<organism evidence="1 2">
    <name type="scientific">Ancylostoma ceylanicum</name>
    <dbReference type="NCBI Taxonomy" id="53326"/>
    <lineage>
        <taxon>Eukaryota</taxon>
        <taxon>Metazoa</taxon>
        <taxon>Ecdysozoa</taxon>
        <taxon>Nematoda</taxon>
        <taxon>Chromadorea</taxon>
        <taxon>Rhabditida</taxon>
        <taxon>Rhabditina</taxon>
        <taxon>Rhabditomorpha</taxon>
        <taxon>Strongyloidea</taxon>
        <taxon>Ancylostomatidae</taxon>
        <taxon>Ancylostomatinae</taxon>
        <taxon>Ancylostoma</taxon>
    </lineage>
</organism>
<evidence type="ECO:0000313" key="1">
    <source>
        <dbReference type="EMBL" id="EYC34642.1"/>
    </source>
</evidence>
<comment type="caution">
    <text evidence="1">The sequence shown here is derived from an EMBL/GenBank/DDBJ whole genome shotgun (WGS) entry which is preliminary data.</text>
</comment>
<sequence length="79" mass="8619">MKALTPLVEGADECSAVGCACVPPRSPVNGTNCTHPLRQTTHCDSVNRRVVPLKTRRGRDSDPCFFAGRSSFLVFFSHL</sequence>
<dbReference type="AlphaFoldDB" id="A0A016W5V0"/>